<name>A0A142K815_9CAUD</name>
<evidence type="ECO:0000313" key="1">
    <source>
        <dbReference type="EMBL" id="AMS02248.1"/>
    </source>
</evidence>
<sequence>MRYGVAFQTAYSDFGGTTEVIEFESEQAAQAFIDAVQPGVGVVLSLVRFDYSTYETIG</sequence>
<dbReference type="GeneID" id="29126419"/>
<protein>
    <submittedName>
        <fullName evidence="1">Uncharacterized protein</fullName>
    </submittedName>
</protein>
<dbReference type="Proteomes" id="UP000202629">
    <property type="component" value="Segment"/>
</dbReference>
<dbReference type="EMBL" id="KU935731">
    <property type="protein sequence ID" value="AMS02248.1"/>
    <property type="molecule type" value="Genomic_DNA"/>
</dbReference>
<keyword evidence="2" id="KW-1185">Reference proteome</keyword>
<reference evidence="2" key="1">
    <citation type="submission" date="2016-03" db="EMBL/GenBank/DDBJ databases">
        <authorList>
            <person name="Ploux O."/>
        </authorList>
    </citation>
    <scope>NUCLEOTIDE SEQUENCE [LARGE SCALE GENOMIC DNA]</scope>
</reference>
<organism evidence="1 2">
    <name type="scientific">Mycobacterium phage Phrann</name>
    <dbReference type="NCBI Taxonomy" id="1821541"/>
    <lineage>
        <taxon>Viruses</taxon>
        <taxon>Duplodnaviria</taxon>
        <taxon>Heunggongvirae</taxon>
        <taxon>Uroviricota</taxon>
        <taxon>Caudoviricetes</taxon>
        <taxon>Nclasvirinae</taxon>
        <taxon>Charlievirus</taxon>
        <taxon>Charlievirus phrann</taxon>
    </lineage>
</organism>
<gene>
    <name evidence="1" type="primary">22</name>
    <name evidence="1" type="ORF">SEA_PHRANN_22</name>
</gene>
<evidence type="ECO:0000313" key="2">
    <source>
        <dbReference type="Proteomes" id="UP000202629"/>
    </source>
</evidence>
<dbReference type="RefSeq" id="YP_009304214.1">
    <property type="nucleotide sequence ID" value="NC_031266.1"/>
</dbReference>
<proteinExistence type="predicted"/>
<dbReference type="OrthoDB" id="39140at10239"/>
<dbReference type="KEGG" id="vg:29126419"/>
<accession>A0A142K815</accession>